<comment type="caution">
    <text evidence="2">The sequence shown here is derived from an EMBL/GenBank/DDBJ whole genome shotgun (WGS) entry which is preliminary data.</text>
</comment>
<feature type="compositionally biased region" description="Basic and acidic residues" evidence="1">
    <location>
        <begin position="56"/>
        <end position="69"/>
    </location>
</feature>
<name>A0AAV7R120_PLEWA</name>
<dbReference type="AlphaFoldDB" id="A0AAV7R120"/>
<evidence type="ECO:0000313" key="3">
    <source>
        <dbReference type="Proteomes" id="UP001066276"/>
    </source>
</evidence>
<protein>
    <submittedName>
        <fullName evidence="2">Uncharacterized protein</fullName>
    </submittedName>
</protein>
<dbReference type="EMBL" id="JANPWB010000010">
    <property type="protein sequence ID" value="KAJ1145382.1"/>
    <property type="molecule type" value="Genomic_DNA"/>
</dbReference>
<feature type="region of interest" description="Disordered" evidence="1">
    <location>
        <begin position="1"/>
        <end position="69"/>
    </location>
</feature>
<evidence type="ECO:0000256" key="1">
    <source>
        <dbReference type="SAM" id="MobiDB-lite"/>
    </source>
</evidence>
<proteinExistence type="predicted"/>
<evidence type="ECO:0000313" key="2">
    <source>
        <dbReference type="EMBL" id="KAJ1145382.1"/>
    </source>
</evidence>
<dbReference type="Proteomes" id="UP001066276">
    <property type="component" value="Chromosome 6"/>
</dbReference>
<organism evidence="2 3">
    <name type="scientific">Pleurodeles waltl</name>
    <name type="common">Iberian ribbed newt</name>
    <dbReference type="NCBI Taxonomy" id="8319"/>
    <lineage>
        <taxon>Eukaryota</taxon>
        <taxon>Metazoa</taxon>
        <taxon>Chordata</taxon>
        <taxon>Craniata</taxon>
        <taxon>Vertebrata</taxon>
        <taxon>Euteleostomi</taxon>
        <taxon>Amphibia</taxon>
        <taxon>Batrachia</taxon>
        <taxon>Caudata</taxon>
        <taxon>Salamandroidea</taxon>
        <taxon>Salamandridae</taxon>
        <taxon>Pleurodelinae</taxon>
        <taxon>Pleurodeles</taxon>
    </lineage>
</organism>
<sequence length="69" mass="7159">MIGGRVMKSLKGPEGPAPSVSWSPGASAMRSGRTMKSLKGPEGPAPSVSWSLGTSRNEKRALDETFKGA</sequence>
<gene>
    <name evidence="2" type="ORF">NDU88_011669</name>
</gene>
<keyword evidence="3" id="KW-1185">Reference proteome</keyword>
<accession>A0AAV7R120</accession>
<reference evidence="2" key="1">
    <citation type="journal article" date="2022" name="bioRxiv">
        <title>Sequencing and chromosome-scale assembly of the giantPleurodeles waltlgenome.</title>
        <authorList>
            <person name="Brown T."/>
            <person name="Elewa A."/>
            <person name="Iarovenko S."/>
            <person name="Subramanian E."/>
            <person name="Araus A.J."/>
            <person name="Petzold A."/>
            <person name="Susuki M."/>
            <person name="Suzuki K.-i.T."/>
            <person name="Hayashi T."/>
            <person name="Toyoda A."/>
            <person name="Oliveira C."/>
            <person name="Osipova E."/>
            <person name="Leigh N.D."/>
            <person name="Simon A."/>
            <person name="Yun M.H."/>
        </authorList>
    </citation>
    <scope>NUCLEOTIDE SEQUENCE</scope>
    <source>
        <strain evidence="2">20211129_DDA</strain>
        <tissue evidence="2">Liver</tissue>
    </source>
</reference>